<dbReference type="EMBL" id="KN838603">
    <property type="protein sequence ID" value="KIK01689.1"/>
    <property type="molecule type" value="Genomic_DNA"/>
</dbReference>
<accession>A0A0C9XJM1</accession>
<gene>
    <name evidence="1" type="ORF">K443DRAFT_678231</name>
</gene>
<evidence type="ECO:0000313" key="1">
    <source>
        <dbReference type="EMBL" id="KIK01689.1"/>
    </source>
</evidence>
<protein>
    <submittedName>
        <fullName evidence="1">Uncharacterized protein</fullName>
    </submittedName>
</protein>
<dbReference type="Proteomes" id="UP000054477">
    <property type="component" value="Unassembled WGS sequence"/>
</dbReference>
<proteinExistence type="predicted"/>
<name>A0A0C9XJM1_9AGAR</name>
<dbReference type="AlphaFoldDB" id="A0A0C9XJM1"/>
<keyword evidence="2" id="KW-1185">Reference proteome</keyword>
<evidence type="ECO:0000313" key="2">
    <source>
        <dbReference type="Proteomes" id="UP000054477"/>
    </source>
</evidence>
<organism evidence="1 2">
    <name type="scientific">Laccaria amethystina LaAM-08-1</name>
    <dbReference type="NCBI Taxonomy" id="1095629"/>
    <lineage>
        <taxon>Eukaryota</taxon>
        <taxon>Fungi</taxon>
        <taxon>Dikarya</taxon>
        <taxon>Basidiomycota</taxon>
        <taxon>Agaricomycotina</taxon>
        <taxon>Agaricomycetes</taxon>
        <taxon>Agaricomycetidae</taxon>
        <taxon>Agaricales</taxon>
        <taxon>Agaricineae</taxon>
        <taxon>Hydnangiaceae</taxon>
        <taxon>Laccaria</taxon>
    </lineage>
</organism>
<sequence>MCIFRILPAPLPLLDPPMLFFPSIYPDRNTAQKLQVAELAPAFGKLMHLVWPPPKSVIWDRVVLRTGSARR</sequence>
<reference evidence="1 2" key="1">
    <citation type="submission" date="2014-04" db="EMBL/GenBank/DDBJ databases">
        <authorList>
            <consortium name="DOE Joint Genome Institute"/>
            <person name="Kuo A."/>
            <person name="Kohler A."/>
            <person name="Nagy L.G."/>
            <person name="Floudas D."/>
            <person name="Copeland A."/>
            <person name="Barry K.W."/>
            <person name="Cichocki N."/>
            <person name="Veneault-Fourrey C."/>
            <person name="LaButti K."/>
            <person name="Lindquist E.A."/>
            <person name="Lipzen A."/>
            <person name="Lundell T."/>
            <person name="Morin E."/>
            <person name="Murat C."/>
            <person name="Sun H."/>
            <person name="Tunlid A."/>
            <person name="Henrissat B."/>
            <person name="Grigoriev I.V."/>
            <person name="Hibbett D.S."/>
            <person name="Martin F."/>
            <person name="Nordberg H.P."/>
            <person name="Cantor M.N."/>
            <person name="Hua S.X."/>
        </authorList>
    </citation>
    <scope>NUCLEOTIDE SEQUENCE [LARGE SCALE GENOMIC DNA]</scope>
    <source>
        <strain evidence="1 2">LaAM-08-1</strain>
    </source>
</reference>
<dbReference type="HOGENOM" id="CLU_2740447_0_0_1"/>
<reference evidence="2" key="2">
    <citation type="submission" date="2015-01" db="EMBL/GenBank/DDBJ databases">
        <title>Evolutionary Origins and Diversification of the Mycorrhizal Mutualists.</title>
        <authorList>
            <consortium name="DOE Joint Genome Institute"/>
            <consortium name="Mycorrhizal Genomics Consortium"/>
            <person name="Kohler A."/>
            <person name="Kuo A."/>
            <person name="Nagy L.G."/>
            <person name="Floudas D."/>
            <person name="Copeland A."/>
            <person name="Barry K.W."/>
            <person name="Cichocki N."/>
            <person name="Veneault-Fourrey C."/>
            <person name="LaButti K."/>
            <person name="Lindquist E.A."/>
            <person name="Lipzen A."/>
            <person name="Lundell T."/>
            <person name="Morin E."/>
            <person name="Murat C."/>
            <person name="Riley R."/>
            <person name="Ohm R."/>
            <person name="Sun H."/>
            <person name="Tunlid A."/>
            <person name="Henrissat B."/>
            <person name="Grigoriev I.V."/>
            <person name="Hibbett D.S."/>
            <person name="Martin F."/>
        </authorList>
    </citation>
    <scope>NUCLEOTIDE SEQUENCE [LARGE SCALE GENOMIC DNA]</scope>
    <source>
        <strain evidence="2">LaAM-08-1</strain>
    </source>
</reference>